<dbReference type="InterPro" id="IPR052710">
    <property type="entry name" value="CAAX_protease"/>
</dbReference>
<feature type="transmembrane region" description="Helical" evidence="1">
    <location>
        <begin position="262"/>
        <end position="281"/>
    </location>
</feature>
<keyword evidence="3" id="KW-0482">Metalloprotease</keyword>
<dbReference type="InterPro" id="IPR003675">
    <property type="entry name" value="Rce1/LyrA-like_dom"/>
</dbReference>
<dbReference type="PANTHER" id="PTHR36435:SF1">
    <property type="entry name" value="CAAX AMINO TERMINAL PROTEASE FAMILY PROTEIN"/>
    <property type="match status" value="1"/>
</dbReference>
<reference evidence="3 4" key="1">
    <citation type="journal article" date="2022" name="Genome Biol. Evol.">
        <title>Host diet, physiology and behaviors set the stage for Lachnospiraceae cladogenesis.</title>
        <authorList>
            <person name="Vera-Ponce De Leon A."/>
            <person name="Schneider M."/>
            <person name="Jahnes B.C."/>
            <person name="Sadowski V."/>
            <person name="Camuy-Velez L.A."/>
            <person name="Duan J."/>
            <person name="Sabree Z.L."/>
        </authorList>
    </citation>
    <scope>NUCLEOTIDE SEQUENCE [LARGE SCALE GENOMIC DNA]</scope>
    <source>
        <strain evidence="3 4">PAL113</strain>
    </source>
</reference>
<feature type="domain" description="CAAX prenyl protease 2/Lysostaphin resistance protein A-like" evidence="2">
    <location>
        <begin position="158"/>
        <end position="242"/>
    </location>
</feature>
<evidence type="ECO:0000313" key="3">
    <source>
        <dbReference type="EMBL" id="MCP1103477.1"/>
    </source>
</evidence>
<accession>A0ABT1EG79</accession>
<keyword evidence="3" id="KW-0645">Protease</keyword>
<dbReference type="Pfam" id="PF02517">
    <property type="entry name" value="Rce1-like"/>
    <property type="match status" value="1"/>
</dbReference>
<dbReference type="EMBL" id="JAMZFW010000028">
    <property type="protein sequence ID" value="MCP1103477.1"/>
    <property type="molecule type" value="Genomic_DNA"/>
</dbReference>
<keyword evidence="1" id="KW-0812">Transmembrane</keyword>
<proteinExistence type="predicted"/>
<keyword evidence="1" id="KW-0472">Membrane</keyword>
<dbReference type="Proteomes" id="UP001523566">
    <property type="component" value="Unassembled WGS sequence"/>
</dbReference>
<protein>
    <submittedName>
        <fullName evidence="3">CPBP family intramembrane metalloprotease</fullName>
    </submittedName>
</protein>
<keyword evidence="3" id="KW-0378">Hydrolase</keyword>
<feature type="transmembrane region" description="Helical" evidence="1">
    <location>
        <begin position="191"/>
        <end position="224"/>
    </location>
</feature>
<evidence type="ECO:0000256" key="1">
    <source>
        <dbReference type="SAM" id="Phobius"/>
    </source>
</evidence>
<dbReference type="PANTHER" id="PTHR36435">
    <property type="entry name" value="SLR1288 PROTEIN"/>
    <property type="match status" value="1"/>
</dbReference>
<gene>
    <name evidence="3" type="ORF">NK125_13810</name>
</gene>
<feature type="transmembrane region" description="Helical" evidence="1">
    <location>
        <begin position="72"/>
        <end position="91"/>
    </location>
</feature>
<evidence type="ECO:0000313" key="4">
    <source>
        <dbReference type="Proteomes" id="UP001523566"/>
    </source>
</evidence>
<keyword evidence="1" id="KW-1133">Transmembrane helix</keyword>
<dbReference type="RefSeq" id="WP_262067249.1">
    <property type="nucleotide sequence ID" value="NZ_JAMXOD010000028.1"/>
</dbReference>
<organism evidence="3 4">
    <name type="scientific">Aequitasia blattaphilus</name>
    <dbReference type="NCBI Taxonomy" id="2949332"/>
    <lineage>
        <taxon>Bacteria</taxon>
        <taxon>Bacillati</taxon>
        <taxon>Bacillota</taxon>
        <taxon>Clostridia</taxon>
        <taxon>Lachnospirales</taxon>
        <taxon>Lachnospiraceae</taxon>
        <taxon>Aequitasia</taxon>
    </lineage>
</organism>
<feature type="transmembrane region" description="Helical" evidence="1">
    <location>
        <begin position="12"/>
        <end position="40"/>
    </location>
</feature>
<feature type="transmembrane region" description="Helical" evidence="1">
    <location>
        <begin position="230"/>
        <end position="250"/>
    </location>
</feature>
<name>A0ABT1EG79_9FIRM</name>
<sequence length="297" mass="33821">MNQNTVTNRFFYIWMPAIIHQIGLIAASMVSAFIFIFMYFSKNPEQAEQALVDRSVMEKVLEEVLKIANENVVITTGIACLCLLPIFIYMFRKDEAKRKAAGVVYSKKAPVFMYVSLLLFCLCSHYVLQNIINLSEITTKVESYEAVQRTLYAKGIGVQILVLGILNPICEELIYRGLIFRRERESGGFLQAGIFSSLIFSVVHGNMVQMIYAFVVGILLAYLYEKFGSVWAPIAGHIIMNMTSVLLTYFKFYQVIYQNITFVMISTVLVAGGAAIIFLWIRNIEEQQETIVKNEEQ</sequence>
<comment type="caution">
    <text evidence="3">The sequence shown here is derived from an EMBL/GenBank/DDBJ whole genome shotgun (WGS) entry which is preliminary data.</text>
</comment>
<evidence type="ECO:0000259" key="2">
    <source>
        <dbReference type="Pfam" id="PF02517"/>
    </source>
</evidence>
<keyword evidence="4" id="KW-1185">Reference proteome</keyword>
<feature type="transmembrane region" description="Helical" evidence="1">
    <location>
        <begin position="111"/>
        <end position="132"/>
    </location>
</feature>
<dbReference type="GO" id="GO:0008237">
    <property type="term" value="F:metallopeptidase activity"/>
    <property type="evidence" value="ECO:0007669"/>
    <property type="project" value="UniProtKB-KW"/>
</dbReference>